<feature type="transmembrane region" description="Helical" evidence="8">
    <location>
        <begin position="347"/>
        <end position="366"/>
    </location>
</feature>
<feature type="transmembrane region" description="Helical" evidence="8">
    <location>
        <begin position="167"/>
        <end position="184"/>
    </location>
</feature>
<protein>
    <recommendedName>
        <fullName evidence="8">Probable lipid II flippase MurJ</fullName>
    </recommendedName>
</protein>
<evidence type="ECO:0000256" key="9">
    <source>
        <dbReference type="PIRNR" id="PIRNR002869"/>
    </source>
</evidence>
<keyword evidence="11" id="KW-1185">Reference proteome</keyword>
<dbReference type="PANTHER" id="PTHR47019">
    <property type="entry name" value="LIPID II FLIPPASE MURJ"/>
    <property type="match status" value="1"/>
</dbReference>
<dbReference type="CDD" id="cd13123">
    <property type="entry name" value="MATE_MurJ_like"/>
    <property type="match status" value="1"/>
</dbReference>
<dbReference type="GO" id="GO:0008360">
    <property type="term" value="P:regulation of cell shape"/>
    <property type="evidence" value="ECO:0007669"/>
    <property type="project" value="UniProtKB-UniRule"/>
</dbReference>
<dbReference type="RefSeq" id="WP_173680473.1">
    <property type="nucleotide sequence ID" value="NZ_JAAZWO010000004.1"/>
</dbReference>
<evidence type="ECO:0000256" key="8">
    <source>
        <dbReference type="HAMAP-Rule" id="MF_02078"/>
    </source>
</evidence>
<comment type="function">
    <text evidence="8 9">Involved in peptidoglycan biosynthesis. Transports lipid-linked peptidoglycan precursors from the inner to the outer leaflet of the cytoplasmic membrane.</text>
</comment>
<dbReference type="HAMAP" id="MF_02078">
    <property type="entry name" value="MurJ_MviN"/>
    <property type="match status" value="1"/>
</dbReference>
<dbReference type="Pfam" id="PF03023">
    <property type="entry name" value="MurJ"/>
    <property type="match status" value="1"/>
</dbReference>
<feature type="transmembrane region" description="Helical" evidence="8">
    <location>
        <begin position="412"/>
        <end position="429"/>
    </location>
</feature>
<sequence length="532" mass="59526">MSKKSLAQNTIIIIIITLFSKGMGFFRESLVAAQYGTSFSSDIYVFAWGVTNMLFTSIGTALSTTFIPILSDYIENKSFKERNYFINNIINITTLLSISLTIIGIIFSRYVILIFGPGFATQYSYFNYLESIKITRIVFISLIFVGIQNVLTGVLQAHKEFTVPASMSIFFNVVLIIYLIFWGNKFAAEGLIIALVTAFFVQMVIHIPTYIKLGYKYKFMIDFKHKAIRKMMKLIVPVLIGSSITQVNFLVDRAFASSLGEGGISTLNFANKLNLFVYGVFGTAISTVVYTELSRKSAKEDIKEYERIITRSINTINLIMIPATVGMIVLRAPLIDIVFKHGAFDNNAAKLTATALVCYAPAMIVYGIRDVMNRAFYSIKDTRTPMINSAMGVVVNIIFNVILVRYMGIKGLALATTTAAIVTSILLLVSFKKKTRFNYRYITITFIKIVIASLIMGVIILAINRGLNKILGVGVMYNLINLAFSTLAGIIIYSIGIATFNVEEYNCLMRKIILKINKFDKTPNKIPRTKIK</sequence>
<feature type="transmembrane region" description="Helical" evidence="8">
    <location>
        <begin position="190"/>
        <end position="213"/>
    </location>
</feature>
<comment type="pathway">
    <text evidence="8">Cell wall biogenesis; peptidoglycan biosynthesis.</text>
</comment>
<evidence type="ECO:0000256" key="4">
    <source>
        <dbReference type="ARBA" id="ARBA00022960"/>
    </source>
</evidence>
<feature type="transmembrane region" description="Helical" evidence="8">
    <location>
        <begin position="475"/>
        <end position="502"/>
    </location>
</feature>
<gene>
    <name evidence="8 10" type="primary">murJ</name>
    <name evidence="10" type="ORF">HGG79_04875</name>
</gene>
<dbReference type="InterPro" id="IPR051050">
    <property type="entry name" value="Lipid_II_flippase_MurJ/MviN"/>
</dbReference>
<dbReference type="PIRSF" id="PIRSF002869">
    <property type="entry name" value="MviN"/>
    <property type="match status" value="1"/>
</dbReference>
<evidence type="ECO:0000313" key="11">
    <source>
        <dbReference type="Proteomes" id="UP000563151"/>
    </source>
</evidence>
<dbReference type="NCBIfam" id="TIGR01695">
    <property type="entry name" value="murJ_mviN"/>
    <property type="match status" value="1"/>
</dbReference>
<feature type="transmembrane region" description="Helical" evidence="8">
    <location>
        <begin position="275"/>
        <end position="293"/>
    </location>
</feature>
<proteinExistence type="inferred from homology"/>
<keyword evidence="7 8" id="KW-0472">Membrane</keyword>
<comment type="similarity">
    <text evidence="8 9">Belongs to the MurJ/MviN family.</text>
</comment>
<name>A0A923E8C2_CLOTT</name>
<feature type="transmembrane region" description="Helical" evidence="8">
    <location>
        <begin position="234"/>
        <end position="255"/>
    </location>
</feature>
<feature type="transmembrane region" description="Helical" evidence="8">
    <location>
        <begin position="7"/>
        <end position="26"/>
    </location>
</feature>
<reference evidence="10 11" key="1">
    <citation type="submission" date="2020-04" db="EMBL/GenBank/DDBJ databases">
        <title>Genomic insights into acetone-butanol-ethanol (ABE) fermentation by sequencing solventogenic clostridia strains.</title>
        <authorList>
            <person name="Brown S."/>
        </authorList>
    </citation>
    <scope>NUCLEOTIDE SEQUENCE [LARGE SCALE GENOMIC DNA]</scope>
    <source>
        <strain evidence="10 11">DJ011</strain>
    </source>
</reference>
<evidence type="ECO:0000256" key="7">
    <source>
        <dbReference type="ARBA" id="ARBA00023136"/>
    </source>
</evidence>
<accession>A0A923E8C2</accession>
<keyword evidence="5 8" id="KW-0573">Peptidoglycan synthesis</keyword>
<dbReference type="EMBL" id="JAAZWO010000004">
    <property type="protein sequence ID" value="MBC2397117.1"/>
    <property type="molecule type" value="Genomic_DNA"/>
</dbReference>
<feature type="transmembrane region" description="Helical" evidence="8">
    <location>
        <begin position="46"/>
        <end position="69"/>
    </location>
</feature>
<keyword evidence="3 8" id="KW-0812">Transmembrane</keyword>
<comment type="caution">
    <text evidence="10">The sequence shown here is derived from an EMBL/GenBank/DDBJ whole genome shotgun (WGS) entry which is preliminary data.</text>
</comment>
<evidence type="ECO:0000256" key="5">
    <source>
        <dbReference type="ARBA" id="ARBA00022984"/>
    </source>
</evidence>
<keyword evidence="2 8" id="KW-1003">Cell membrane</keyword>
<dbReference type="GO" id="GO:0009252">
    <property type="term" value="P:peptidoglycan biosynthetic process"/>
    <property type="evidence" value="ECO:0007669"/>
    <property type="project" value="UniProtKB-UniRule"/>
</dbReference>
<dbReference type="GO" id="GO:0071555">
    <property type="term" value="P:cell wall organization"/>
    <property type="evidence" value="ECO:0007669"/>
    <property type="project" value="UniProtKB-UniRule"/>
</dbReference>
<dbReference type="PANTHER" id="PTHR47019:SF1">
    <property type="entry name" value="LIPID II FLIPPASE MURJ"/>
    <property type="match status" value="1"/>
</dbReference>
<feature type="transmembrane region" description="Helical" evidence="8">
    <location>
        <begin position="441"/>
        <end position="463"/>
    </location>
</feature>
<dbReference type="PRINTS" id="PR01806">
    <property type="entry name" value="VIRFACTRMVIN"/>
</dbReference>
<dbReference type="InterPro" id="IPR004268">
    <property type="entry name" value="MurJ"/>
</dbReference>
<evidence type="ECO:0000256" key="1">
    <source>
        <dbReference type="ARBA" id="ARBA00004651"/>
    </source>
</evidence>
<evidence type="ECO:0000256" key="3">
    <source>
        <dbReference type="ARBA" id="ARBA00022692"/>
    </source>
</evidence>
<feature type="transmembrane region" description="Helical" evidence="8">
    <location>
        <begin position="89"/>
        <end position="114"/>
    </location>
</feature>
<feature type="transmembrane region" description="Helical" evidence="8">
    <location>
        <begin position="314"/>
        <end position="335"/>
    </location>
</feature>
<dbReference type="Proteomes" id="UP000563151">
    <property type="component" value="Unassembled WGS sequence"/>
</dbReference>
<feature type="transmembrane region" description="Helical" evidence="8">
    <location>
        <begin position="387"/>
        <end position="406"/>
    </location>
</feature>
<dbReference type="GO" id="GO:0015648">
    <property type="term" value="F:lipid-linked peptidoglycan transporter activity"/>
    <property type="evidence" value="ECO:0007669"/>
    <property type="project" value="UniProtKB-UniRule"/>
</dbReference>
<comment type="subcellular location">
    <subcellularLocation>
        <location evidence="1 8">Cell membrane</location>
        <topology evidence="1 8">Multi-pass membrane protein</topology>
    </subcellularLocation>
</comment>
<evidence type="ECO:0000256" key="6">
    <source>
        <dbReference type="ARBA" id="ARBA00022989"/>
    </source>
</evidence>
<dbReference type="GO" id="GO:0034204">
    <property type="term" value="P:lipid translocation"/>
    <property type="evidence" value="ECO:0007669"/>
    <property type="project" value="TreeGrafter"/>
</dbReference>
<evidence type="ECO:0000256" key="2">
    <source>
        <dbReference type="ARBA" id="ARBA00022475"/>
    </source>
</evidence>
<dbReference type="AlphaFoldDB" id="A0A923E8C2"/>
<dbReference type="GO" id="GO:0005886">
    <property type="term" value="C:plasma membrane"/>
    <property type="evidence" value="ECO:0007669"/>
    <property type="project" value="UniProtKB-SubCell"/>
</dbReference>
<keyword evidence="8 9" id="KW-0813">Transport</keyword>
<keyword evidence="4 8" id="KW-0133">Cell shape</keyword>
<keyword evidence="8 9" id="KW-0961">Cell wall biogenesis/degradation</keyword>
<evidence type="ECO:0000313" key="10">
    <source>
        <dbReference type="EMBL" id="MBC2397117.1"/>
    </source>
</evidence>
<feature type="transmembrane region" description="Helical" evidence="8">
    <location>
        <begin position="134"/>
        <end position="155"/>
    </location>
</feature>
<keyword evidence="6 8" id="KW-1133">Transmembrane helix</keyword>
<organism evidence="10 11">
    <name type="scientific">Clostridium tetanomorphum</name>
    <dbReference type="NCBI Taxonomy" id="1553"/>
    <lineage>
        <taxon>Bacteria</taxon>
        <taxon>Bacillati</taxon>
        <taxon>Bacillota</taxon>
        <taxon>Clostridia</taxon>
        <taxon>Eubacteriales</taxon>
        <taxon>Clostridiaceae</taxon>
        <taxon>Clostridium</taxon>
    </lineage>
</organism>